<dbReference type="RefSeq" id="WP_125567945.1">
    <property type="nucleotide sequence ID" value="NZ_AP019307.1"/>
</dbReference>
<evidence type="ECO:0000313" key="2">
    <source>
        <dbReference type="Proteomes" id="UP000271573"/>
    </source>
</evidence>
<gene>
    <name evidence="1" type="ORF">Back2_13600</name>
</gene>
<organism evidence="1 2">
    <name type="scientific">Nocardioides baekrokdamisoli</name>
    <dbReference type="NCBI Taxonomy" id="1804624"/>
    <lineage>
        <taxon>Bacteria</taxon>
        <taxon>Bacillati</taxon>
        <taxon>Actinomycetota</taxon>
        <taxon>Actinomycetes</taxon>
        <taxon>Propionibacteriales</taxon>
        <taxon>Nocardioidaceae</taxon>
        <taxon>Nocardioides</taxon>
    </lineage>
</organism>
<name>A0A3G9IXF1_9ACTN</name>
<dbReference type="AlphaFoldDB" id="A0A3G9IXF1"/>
<accession>A0A3G9IXF1</accession>
<dbReference type="EMBL" id="AP019307">
    <property type="protein sequence ID" value="BBH17073.1"/>
    <property type="molecule type" value="Genomic_DNA"/>
</dbReference>
<dbReference type="Proteomes" id="UP000271573">
    <property type="component" value="Chromosome"/>
</dbReference>
<reference evidence="1 2" key="1">
    <citation type="submission" date="2018-11" db="EMBL/GenBank/DDBJ databases">
        <title>Complete genome sequence of Nocardioides baekrokdamisoli strain KCTC 39748.</title>
        <authorList>
            <person name="Kang S.W."/>
            <person name="Lee K.C."/>
            <person name="Kim K.K."/>
            <person name="Kim J.S."/>
            <person name="Kim D.S."/>
            <person name="Ko S.H."/>
            <person name="Yang S.H."/>
            <person name="Shin Y.K."/>
            <person name="Lee J.S."/>
        </authorList>
    </citation>
    <scope>NUCLEOTIDE SEQUENCE [LARGE SCALE GENOMIC DNA]</scope>
    <source>
        <strain evidence="1 2">KCTC 39748</strain>
    </source>
</reference>
<protein>
    <submittedName>
        <fullName evidence="1">Uncharacterized protein</fullName>
    </submittedName>
</protein>
<dbReference type="KEGG" id="nbe:Back2_13600"/>
<sequence length="350" mass="31517">MAHALVTVAAKVVSRRIDDSYVVLDEGKLVAHHLTGEVADVWTDILAGEPIDLSAPAVAELHALGLIISGGIGRRTALKRAGVVVGLGITSLALPEAAAAASATSLNKATAGTYCVTVPAGQTTASFTITAGGGGAGGLTGLLGGNGGGGAKLSGTISGLVGGDVVVVVVGAGGSGGFAAIAGSGGSGYDSGGNGAAALTGGGGGGGGATSIGVVRGAAPGSCPANQTWSGAAPTTLGVAGAGAGGGSTGTLNGGNGGTTNVGSTAAAGQNGKNGGLLNLFGGGGGGGGAGSPAPGGVGGGATGGSSGWANGGAWTISVVSATTVANGGQDLLIGIGGTGSPGAGIVTFP</sequence>
<evidence type="ECO:0000313" key="1">
    <source>
        <dbReference type="EMBL" id="BBH17073.1"/>
    </source>
</evidence>
<proteinExistence type="predicted"/>
<keyword evidence="2" id="KW-1185">Reference proteome</keyword>